<protein>
    <submittedName>
        <fullName evidence="1">Pre-rRNA-processing protein esf1</fullName>
    </submittedName>
</protein>
<evidence type="ECO:0000313" key="2">
    <source>
        <dbReference type="Proteomes" id="UP001165960"/>
    </source>
</evidence>
<evidence type="ECO:0000313" key="1">
    <source>
        <dbReference type="EMBL" id="KAJ9068057.1"/>
    </source>
</evidence>
<sequence length="104" mass="12011">MKEDVSPVALNRADSSRRKNLKSWFVARIMDWDNIKAGGLIQSLSSEFGKERMEYIGKYPWAPKEIFENPDHNLDVSSDEETLIQEDKGDEFNQEMPQNTSWSG</sequence>
<accession>A0ACC2T176</accession>
<reference evidence="1" key="1">
    <citation type="submission" date="2022-04" db="EMBL/GenBank/DDBJ databases">
        <title>Genome of the entomopathogenic fungus Entomophthora muscae.</title>
        <authorList>
            <person name="Elya C."/>
            <person name="Lovett B.R."/>
            <person name="Lee E."/>
            <person name="Macias A.M."/>
            <person name="Hajek A.E."/>
            <person name="De Bivort B.L."/>
            <person name="Kasson M.T."/>
            <person name="De Fine Licht H.H."/>
            <person name="Stajich J.E."/>
        </authorList>
    </citation>
    <scope>NUCLEOTIDE SEQUENCE</scope>
    <source>
        <strain evidence="1">Berkeley</strain>
    </source>
</reference>
<keyword evidence="2" id="KW-1185">Reference proteome</keyword>
<comment type="caution">
    <text evidence="1">The sequence shown here is derived from an EMBL/GenBank/DDBJ whole genome shotgun (WGS) entry which is preliminary data.</text>
</comment>
<dbReference type="EMBL" id="QTSX02003797">
    <property type="protein sequence ID" value="KAJ9068057.1"/>
    <property type="molecule type" value="Genomic_DNA"/>
</dbReference>
<dbReference type="Proteomes" id="UP001165960">
    <property type="component" value="Unassembled WGS sequence"/>
</dbReference>
<proteinExistence type="predicted"/>
<name>A0ACC2T176_9FUNG</name>
<gene>
    <name evidence="1" type="primary">ESF1_3</name>
    <name evidence="1" type="ORF">DSO57_1032633</name>
</gene>
<organism evidence="1 2">
    <name type="scientific">Entomophthora muscae</name>
    <dbReference type="NCBI Taxonomy" id="34485"/>
    <lineage>
        <taxon>Eukaryota</taxon>
        <taxon>Fungi</taxon>
        <taxon>Fungi incertae sedis</taxon>
        <taxon>Zoopagomycota</taxon>
        <taxon>Entomophthoromycotina</taxon>
        <taxon>Entomophthoromycetes</taxon>
        <taxon>Entomophthorales</taxon>
        <taxon>Entomophthoraceae</taxon>
        <taxon>Entomophthora</taxon>
    </lineage>
</organism>